<organism evidence="1 2">
    <name type="scientific">Crateriforma conspicua</name>
    <dbReference type="NCBI Taxonomy" id="2527996"/>
    <lineage>
        <taxon>Bacteria</taxon>
        <taxon>Pseudomonadati</taxon>
        <taxon>Planctomycetota</taxon>
        <taxon>Planctomycetia</taxon>
        <taxon>Planctomycetales</taxon>
        <taxon>Planctomycetaceae</taxon>
        <taxon>Crateriforma</taxon>
    </lineage>
</organism>
<protein>
    <recommendedName>
        <fullName evidence="3">DNA-binding protein</fullName>
    </recommendedName>
</protein>
<reference evidence="1 2" key="1">
    <citation type="submission" date="2019-02" db="EMBL/GenBank/DDBJ databases">
        <title>Deep-cultivation of Planctomycetes and their phenomic and genomic characterization uncovers novel biology.</title>
        <authorList>
            <person name="Wiegand S."/>
            <person name="Jogler M."/>
            <person name="Boedeker C."/>
            <person name="Pinto D."/>
            <person name="Vollmers J."/>
            <person name="Rivas-Marin E."/>
            <person name="Kohn T."/>
            <person name="Peeters S.H."/>
            <person name="Heuer A."/>
            <person name="Rast P."/>
            <person name="Oberbeckmann S."/>
            <person name="Bunk B."/>
            <person name="Jeske O."/>
            <person name="Meyerdierks A."/>
            <person name="Storesund J.E."/>
            <person name="Kallscheuer N."/>
            <person name="Luecker S."/>
            <person name="Lage O.M."/>
            <person name="Pohl T."/>
            <person name="Merkel B.J."/>
            <person name="Hornburger P."/>
            <person name="Mueller R.-W."/>
            <person name="Bruemmer F."/>
            <person name="Labrenz M."/>
            <person name="Spormann A.M."/>
            <person name="Op Den Camp H."/>
            <person name="Overmann J."/>
            <person name="Amann R."/>
            <person name="Jetten M.S.M."/>
            <person name="Mascher T."/>
            <person name="Medema M.H."/>
            <person name="Devos D.P."/>
            <person name="Kaster A.-K."/>
            <person name="Ovreas L."/>
            <person name="Rohde M."/>
            <person name="Galperin M.Y."/>
            <person name="Jogler C."/>
        </authorList>
    </citation>
    <scope>NUCLEOTIDE SEQUENCE [LARGE SCALE GENOMIC DNA]</scope>
    <source>
        <strain evidence="1 2">Pan14r</strain>
    </source>
</reference>
<accession>A0A5C5Y9P4</accession>
<keyword evidence="2" id="KW-1185">Reference proteome</keyword>
<gene>
    <name evidence="1" type="ORF">Pan14r_39590</name>
</gene>
<dbReference type="Proteomes" id="UP000317238">
    <property type="component" value="Unassembled WGS sequence"/>
</dbReference>
<sequence length="339" mass="39217">MANDLTASSVQRQNILNNPFAVTEIQKATSLRGVSFEGETWLVKEQVADFFEVDVRTIERILEQNRDELSENGYAVIRGKRLQALKLAISEGGGTDIDVGTKVTVLGIFSFRAFLNLGMLLTDSQRAILLRKLVLDIAIDVINQRTGGGTKYINQRDQDFIHAWFQEENFRKELTDALRDCVAMGNFKYAIYTDKIYQSIFRERTAEYRKILKLEKADKTRATFYSEVLDLIASYERGFAHELRDACERKGEPLTTHEVDELFTRFESMPLWKPLIDSARNKMASRDLAFRDALHQQLEEYVTPIEAADFERFLGEKSMELQERLEQAKDVFKRLKERE</sequence>
<comment type="caution">
    <text evidence="1">The sequence shown here is derived from an EMBL/GenBank/DDBJ whole genome shotgun (WGS) entry which is preliminary data.</text>
</comment>
<evidence type="ECO:0008006" key="3">
    <source>
        <dbReference type="Google" id="ProtNLM"/>
    </source>
</evidence>
<dbReference type="AlphaFoldDB" id="A0A5C5Y9P4"/>
<dbReference type="EMBL" id="SJPL01000001">
    <property type="protein sequence ID" value="TWT71649.1"/>
    <property type="molecule type" value="Genomic_DNA"/>
</dbReference>
<name>A0A5C5Y9P4_9PLAN</name>
<evidence type="ECO:0000313" key="1">
    <source>
        <dbReference type="EMBL" id="TWT71649.1"/>
    </source>
</evidence>
<proteinExistence type="predicted"/>
<dbReference type="RefSeq" id="WP_146439940.1">
    <property type="nucleotide sequence ID" value="NZ_SJPL01000001.1"/>
</dbReference>
<dbReference type="OrthoDB" id="696873at2"/>
<evidence type="ECO:0000313" key="2">
    <source>
        <dbReference type="Proteomes" id="UP000317238"/>
    </source>
</evidence>